<dbReference type="SUPFAM" id="SSF52540">
    <property type="entry name" value="P-loop containing nucleoside triphosphate hydrolases"/>
    <property type="match status" value="1"/>
</dbReference>
<dbReference type="PANTHER" id="PTHR10229">
    <property type="entry name" value="GTP-BINDING PROTEIN HFLX"/>
    <property type="match status" value="1"/>
</dbReference>
<dbReference type="GO" id="GO:0046872">
    <property type="term" value="F:metal ion binding"/>
    <property type="evidence" value="ECO:0007669"/>
    <property type="project" value="UniProtKB-KW"/>
</dbReference>
<reference evidence="11 12" key="1">
    <citation type="journal article" date="2009" name="Appl. Environ. Microbiol.">
        <title>Genomic analysis of 'Elusimicrobium minutum,' the first cultivated representative of the phylum 'Elusimicrobia' (formerly termite group 1).</title>
        <authorList>
            <person name="Herlemann D.P.R."/>
            <person name="Geissinger O."/>
            <person name="Ikeda-Ohtsubo W."/>
            <person name="Kunin V."/>
            <person name="Sun H."/>
            <person name="Lapidus A."/>
            <person name="Hugenholtz P."/>
            <person name="Brune A."/>
        </authorList>
    </citation>
    <scope>NUCLEOTIDE SEQUENCE [LARGE SCALE GENOMIC DNA]</scope>
    <source>
        <strain evidence="11 12">Pei191</strain>
    </source>
</reference>
<dbReference type="Proteomes" id="UP000001029">
    <property type="component" value="Chromosome"/>
</dbReference>
<dbReference type="STRING" id="445932.Emin_1112"/>
<dbReference type="Pfam" id="PF01926">
    <property type="entry name" value="MMR_HSR1"/>
    <property type="match status" value="1"/>
</dbReference>
<dbReference type="HOGENOM" id="CLU_019597_1_0_0"/>
<dbReference type="GO" id="GO:0043022">
    <property type="term" value="F:ribosome binding"/>
    <property type="evidence" value="ECO:0007669"/>
    <property type="project" value="TreeGrafter"/>
</dbReference>
<feature type="binding site" evidence="7">
    <location>
        <begin position="202"/>
        <end position="209"/>
    </location>
    <ligand>
        <name>GTP</name>
        <dbReference type="ChEBI" id="CHEBI:37565"/>
    </ligand>
</feature>
<evidence type="ECO:0000256" key="9">
    <source>
        <dbReference type="SAM" id="Coils"/>
    </source>
</evidence>
<comment type="similarity">
    <text evidence="6">Belongs to the TRAFAC class OBG-HflX-like GTPase superfamily. HflX GTPase family.</text>
</comment>
<keyword evidence="1 6" id="KW-0963">Cytoplasm</keyword>
<keyword evidence="12" id="KW-1185">Reference proteome</keyword>
<dbReference type="InterPro" id="IPR005225">
    <property type="entry name" value="Small_GTP-bd"/>
</dbReference>
<evidence type="ECO:0000313" key="12">
    <source>
        <dbReference type="Proteomes" id="UP000001029"/>
    </source>
</evidence>
<feature type="binding site" evidence="7">
    <location>
        <begin position="250"/>
        <end position="253"/>
    </location>
    <ligand>
        <name>GTP</name>
        <dbReference type="ChEBI" id="CHEBI:37565"/>
    </ligand>
</feature>
<dbReference type="GO" id="GO:0005525">
    <property type="term" value="F:GTP binding"/>
    <property type="evidence" value="ECO:0007669"/>
    <property type="project" value="UniProtKB-UniRule"/>
</dbReference>
<dbReference type="InterPro" id="IPR032305">
    <property type="entry name" value="GTP-bd_M"/>
</dbReference>
<dbReference type="NCBIfam" id="TIGR03156">
    <property type="entry name" value="GTP_HflX"/>
    <property type="match status" value="1"/>
</dbReference>
<dbReference type="GO" id="GO:0003924">
    <property type="term" value="F:GTPase activity"/>
    <property type="evidence" value="ECO:0007669"/>
    <property type="project" value="UniProtKB-UniRule"/>
</dbReference>
<keyword evidence="2 8" id="KW-0479">Metal-binding</keyword>
<feature type="domain" description="Hflx-type G" evidence="10">
    <location>
        <begin position="196"/>
        <end position="362"/>
    </location>
</feature>
<protein>
    <recommendedName>
        <fullName evidence="6">GTPase HflX</fullName>
    </recommendedName>
    <alternativeName>
        <fullName evidence="6">GTP-binding protein HflX</fullName>
    </alternativeName>
</protein>
<dbReference type="EMBL" id="CP001055">
    <property type="protein sequence ID" value="ACC98664.1"/>
    <property type="molecule type" value="Genomic_DNA"/>
</dbReference>
<sequence>MEKVILVAASLKGEKYSKESVAELERLAHTAGGSVYKTYEVLLNAYNPATLIGKGKCEEIALEVKANDISAVIFNEEITPAQQKNLANIIPAKIIDRTWLILDIFASRARTKEGELQVELAQLKFLLPRLSGKGGALMQQTGGRRGGMGTRGPGERKLEYDRRRLRVRIAKLEEEIEKVKKERGIRRARRAVVPLPQVAIVGYTNAGKSTLLNTLTQETAVYADDKLFATLDPTTRRVKMPGGGQILFTDTVGFIQKLPHNLVSAFRATLEEVSEADVILHVKDASSKDISEQSRTVFKIIKDLGAQNIPMAEVFNKCDLLPHYPLAALKNANPGAVFISAKENKGIKELLKKIEETLLFKWHLKTIRIPVSKAYLTGFVYENAMVKKRVENKDGSLTLKIMITKGNYDKIKKEL</sequence>
<dbReference type="InterPro" id="IPR042108">
    <property type="entry name" value="GTPase_HflX_N_sf"/>
</dbReference>
<dbReference type="FunFam" id="3.40.50.11060:FF:000001">
    <property type="entry name" value="GTPase HflX"/>
    <property type="match status" value="1"/>
</dbReference>
<dbReference type="InterPro" id="IPR030394">
    <property type="entry name" value="G_HFLX_dom"/>
</dbReference>
<feature type="binding site" evidence="8">
    <location>
        <position position="209"/>
    </location>
    <ligand>
        <name>Mg(2+)</name>
        <dbReference type="ChEBI" id="CHEBI:18420"/>
    </ligand>
</feature>
<feature type="binding site" evidence="7">
    <location>
        <begin position="340"/>
        <end position="342"/>
    </location>
    <ligand>
        <name>GTP</name>
        <dbReference type="ChEBI" id="CHEBI:37565"/>
    </ligand>
</feature>
<dbReference type="KEGG" id="emi:Emin_1112"/>
<keyword evidence="4 8" id="KW-0460">Magnesium</keyword>
<evidence type="ECO:0000256" key="5">
    <source>
        <dbReference type="ARBA" id="ARBA00023134"/>
    </source>
</evidence>
<keyword evidence="3 6" id="KW-0547">Nucleotide-binding</keyword>
<evidence type="ECO:0000256" key="3">
    <source>
        <dbReference type="ARBA" id="ARBA00022741"/>
    </source>
</evidence>
<evidence type="ECO:0000256" key="6">
    <source>
        <dbReference type="HAMAP-Rule" id="MF_00900"/>
    </source>
</evidence>
<evidence type="ECO:0000256" key="7">
    <source>
        <dbReference type="PIRSR" id="PIRSR006809-1"/>
    </source>
</evidence>
<dbReference type="InterPro" id="IPR016496">
    <property type="entry name" value="GTPase_HflX"/>
</dbReference>
<keyword evidence="9" id="KW-0175">Coiled coil</keyword>
<dbReference type="PRINTS" id="PR00326">
    <property type="entry name" value="GTP1OBG"/>
</dbReference>
<dbReference type="Pfam" id="PF16360">
    <property type="entry name" value="GTP-bdg_M"/>
    <property type="match status" value="1"/>
</dbReference>
<dbReference type="PANTHER" id="PTHR10229:SF0">
    <property type="entry name" value="GTP-BINDING PROTEIN 6-RELATED"/>
    <property type="match status" value="1"/>
</dbReference>
<dbReference type="InterPro" id="IPR045498">
    <property type="entry name" value="HflX_C"/>
</dbReference>
<dbReference type="Pfam" id="PF19275">
    <property type="entry name" value="HflX_C"/>
    <property type="match status" value="1"/>
</dbReference>
<dbReference type="RefSeq" id="WP_012415279.1">
    <property type="nucleotide sequence ID" value="NC_010644.1"/>
</dbReference>
<gene>
    <name evidence="6" type="primary">hflX</name>
    <name evidence="11" type="ordered locus">Emin_1112</name>
</gene>
<dbReference type="InterPro" id="IPR006073">
    <property type="entry name" value="GTP-bd"/>
</dbReference>
<evidence type="ECO:0000256" key="1">
    <source>
        <dbReference type="ARBA" id="ARBA00022490"/>
    </source>
</evidence>
<dbReference type="GO" id="GO:0005737">
    <property type="term" value="C:cytoplasm"/>
    <property type="evidence" value="ECO:0007669"/>
    <property type="project" value="UniProtKB-SubCell"/>
</dbReference>
<comment type="function">
    <text evidence="6">GTPase that associates with the 50S ribosomal subunit and may have a role during protein synthesis or ribosome biogenesis.</text>
</comment>
<evidence type="ECO:0000256" key="2">
    <source>
        <dbReference type="ARBA" id="ARBA00022723"/>
    </source>
</evidence>
<dbReference type="Gene3D" id="3.40.50.11060">
    <property type="entry name" value="GTPase HflX, N-terminal domain"/>
    <property type="match status" value="1"/>
</dbReference>
<accession>B2KDR8</accession>
<organism evidence="11 12">
    <name type="scientific">Elusimicrobium minutum (strain Pei191)</name>
    <dbReference type="NCBI Taxonomy" id="445932"/>
    <lineage>
        <taxon>Bacteria</taxon>
        <taxon>Pseudomonadati</taxon>
        <taxon>Elusimicrobiota</taxon>
        <taxon>Elusimicrobia</taxon>
        <taxon>Elusimicrobiales</taxon>
        <taxon>Elusimicrobiaceae</taxon>
        <taxon>Elusimicrobium</taxon>
    </lineage>
</organism>
<dbReference type="Gene3D" id="3.40.50.300">
    <property type="entry name" value="P-loop containing nucleotide triphosphate hydrolases"/>
    <property type="match status" value="1"/>
</dbReference>
<dbReference type="NCBIfam" id="TIGR00231">
    <property type="entry name" value="small_GTP"/>
    <property type="match status" value="1"/>
</dbReference>
<dbReference type="InterPro" id="IPR027417">
    <property type="entry name" value="P-loop_NTPase"/>
</dbReference>
<proteinExistence type="inferred from homology"/>
<evidence type="ECO:0000259" key="10">
    <source>
        <dbReference type="PROSITE" id="PS51705"/>
    </source>
</evidence>
<dbReference type="Pfam" id="PF13167">
    <property type="entry name" value="GTP-bdg_N"/>
    <property type="match status" value="1"/>
</dbReference>
<evidence type="ECO:0000256" key="4">
    <source>
        <dbReference type="ARBA" id="ARBA00022842"/>
    </source>
</evidence>
<evidence type="ECO:0000313" key="11">
    <source>
        <dbReference type="EMBL" id="ACC98664.1"/>
    </source>
</evidence>
<feature type="coiled-coil region" evidence="9">
    <location>
        <begin position="155"/>
        <end position="189"/>
    </location>
</feature>
<evidence type="ECO:0000256" key="8">
    <source>
        <dbReference type="PIRSR" id="PIRSR006809-2"/>
    </source>
</evidence>
<dbReference type="HAMAP" id="MF_00900">
    <property type="entry name" value="GTPase_HflX"/>
    <property type="match status" value="1"/>
</dbReference>
<comment type="subunit">
    <text evidence="6">Monomer. Associates with the 50S ribosomal subunit.</text>
</comment>
<dbReference type="InterPro" id="IPR025121">
    <property type="entry name" value="GTPase_HflX_N"/>
</dbReference>
<keyword evidence="5 6" id="KW-0342">GTP-binding</keyword>
<comment type="subcellular location">
    <subcellularLocation>
        <location evidence="6">Cytoplasm</location>
    </subcellularLocation>
    <text evidence="6">May associate with membranes.</text>
</comment>
<dbReference type="PIRSF" id="PIRSF006809">
    <property type="entry name" value="GTP-binding_hflX_prd"/>
    <property type="match status" value="1"/>
</dbReference>
<dbReference type="OrthoDB" id="9812272at2"/>
<comment type="cofactor">
    <cofactor evidence="8">
        <name>Mg(2+)</name>
        <dbReference type="ChEBI" id="CHEBI:18420"/>
    </cofactor>
</comment>
<dbReference type="Gene3D" id="6.10.250.2860">
    <property type="match status" value="1"/>
</dbReference>
<feature type="binding site" evidence="7">
    <location>
        <begin position="316"/>
        <end position="319"/>
    </location>
    <ligand>
        <name>GTP</name>
        <dbReference type="ChEBI" id="CHEBI:37565"/>
    </ligand>
</feature>
<dbReference type="CDD" id="cd01878">
    <property type="entry name" value="HflX"/>
    <property type="match status" value="1"/>
</dbReference>
<feature type="binding site" evidence="7">
    <location>
        <begin position="228"/>
        <end position="232"/>
    </location>
    <ligand>
        <name>GTP</name>
        <dbReference type="ChEBI" id="CHEBI:37565"/>
    </ligand>
</feature>
<name>B2KDR8_ELUMP</name>
<dbReference type="AlphaFoldDB" id="B2KDR8"/>
<feature type="binding site" evidence="8">
    <location>
        <position position="230"/>
    </location>
    <ligand>
        <name>Mg(2+)</name>
        <dbReference type="ChEBI" id="CHEBI:18420"/>
    </ligand>
</feature>
<dbReference type="PROSITE" id="PS51705">
    <property type="entry name" value="G_HFLX"/>
    <property type="match status" value="1"/>
</dbReference>